<keyword evidence="5 6" id="KW-0472">Membrane</keyword>
<feature type="transmembrane region" description="Helical" evidence="6">
    <location>
        <begin position="303"/>
        <end position="327"/>
    </location>
</feature>
<evidence type="ECO:0000259" key="8">
    <source>
        <dbReference type="Pfam" id="PF12704"/>
    </source>
</evidence>
<dbReference type="PROSITE" id="PS51257">
    <property type="entry name" value="PROKAR_LIPOPROTEIN"/>
    <property type="match status" value="1"/>
</dbReference>
<accession>A0A3B0CFK1</accession>
<dbReference type="PANTHER" id="PTHR30572:SF18">
    <property type="entry name" value="ABC-TYPE MACROLIDE FAMILY EXPORT SYSTEM PERMEASE COMPONENT 2"/>
    <property type="match status" value="1"/>
</dbReference>
<keyword evidence="4 6" id="KW-1133">Transmembrane helix</keyword>
<feature type="transmembrane region" description="Helical" evidence="6">
    <location>
        <begin position="776"/>
        <end position="802"/>
    </location>
</feature>
<keyword evidence="10" id="KW-1185">Reference proteome</keyword>
<dbReference type="InterPro" id="IPR050250">
    <property type="entry name" value="Macrolide_Exporter_MacB"/>
</dbReference>
<feature type="domain" description="MacB-like periplasmic core" evidence="8">
    <location>
        <begin position="20"/>
        <end position="247"/>
    </location>
</feature>
<feature type="transmembrane region" description="Helical" evidence="6">
    <location>
        <begin position="396"/>
        <end position="420"/>
    </location>
</feature>
<proteinExistence type="predicted"/>
<feature type="transmembrane region" description="Helical" evidence="6">
    <location>
        <begin position="348"/>
        <end position="376"/>
    </location>
</feature>
<evidence type="ECO:0000256" key="6">
    <source>
        <dbReference type="SAM" id="Phobius"/>
    </source>
</evidence>
<dbReference type="Pfam" id="PF02687">
    <property type="entry name" value="FtsX"/>
    <property type="match status" value="2"/>
</dbReference>
<feature type="domain" description="ABC3 transporter permease C-terminal" evidence="7">
    <location>
        <begin position="309"/>
        <end position="425"/>
    </location>
</feature>
<evidence type="ECO:0000256" key="2">
    <source>
        <dbReference type="ARBA" id="ARBA00022475"/>
    </source>
</evidence>
<evidence type="ECO:0000256" key="3">
    <source>
        <dbReference type="ARBA" id="ARBA00022692"/>
    </source>
</evidence>
<feature type="transmembrane region" description="Helical" evidence="6">
    <location>
        <begin position="441"/>
        <end position="464"/>
    </location>
</feature>
<dbReference type="InterPro" id="IPR003838">
    <property type="entry name" value="ABC3_permease_C"/>
</dbReference>
<dbReference type="AlphaFoldDB" id="A0A3B0CFK1"/>
<reference evidence="9 10" key="1">
    <citation type="submission" date="2018-10" db="EMBL/GenBank/DDBJ databases">
        <title>Ulvibacterium marinum gen. nov., sp. nov., a novel marine bacterium of the family Flavobacteriaceae, isolated from a culture of the green alga Ulva prolifera.</title>
        <authorList>
            <person name="Zhang Z."/>
        </authorList>
    </citation>
    <scope>NUCLEOTIDE SEQUENCE [LARGE SCALE GENOMIC DNA]</scope>
    <source>
        <strain evidence="9 10">CCMM003</strain>
    </source>
</reference>
<evidence type="ECO:0000259" key="7">
    <source>
        <dbReference type="Pfam" id="PF02687"/>
    </source>
</evidence>
<keyword evidence="2" id="KW-1003">Cell membrane</keyword>
<name>A0A3B0CFK1_9FLAO</name>
<evidence type="ECO:0000256" key="4">
    <source>
        <dbReference type="ARBA" id="ARBA00022989"/>
    </source>
</evidence>
<feature type="domain" description="MacB-like periplasmic core" evidence="8">
    <location>
        <begin position="452"/>
        <end position="615"/>
    </location>
</feature>
<dbReference type="Pfam" id="PF12704">
    <property type="entry name" value="MacB_PCD"/>
    <property type="match status" value="2"/>
</dbReference>
<feature type="transmembrane region" description="Helical" evidence="6">
    <location>
        <begin position="732"/>
        <end position="756"/>
    </location>
</feature>
<feature type="transmembrane region" description="Helical" evidence="6">
    <location>
        <begin position="21"/>
        <end position="42"/>
    </location>
</feature>
<gene>
    <name evidence="9" type="ORF">D7Z94_03395</name>
</gene>
<keyword evidence="3 6" id="KW-0812">Transmembrane</keyword>
<dbReference type="InterPro" id="IPR025857">
    <property type="entry name" value="MacB_PCD"/>
</dbReference>
<dbReference type="GO" id="GO:0022857">
    <property type="term" value="F:transmembrane transporter activity"/>
    <property type="evidence" value="ECO:0007669"/>
    <property type="project" value="TreeGrafter"/>
</dbReference>
<organism evidence="9 10">
    <name type="scientific">Ulvibacterium marinum</name>
    <dbReference type="NCBI Taxonomy" id="2419782"/>
    <lineage>
        <taxon>Bacteria</taxon>
        <taxon>Pseudomonadati</taxon>
        <taxon>Bacteroidota</taxon>
        <taxon>Flavobacteriia</taxon>
        <taxon>Flavobacteriales</taxon>
        <taxon>Flavobacteriaceae</taxon>
        <taxon>Ulvibacterium</taxon>
    </lineage>
</organism>
<dbReference type="PANTHER" id="PTHR30572">
    <property type="entry name" value="MEMBRANE COMPONENT OF TRANSPORTER-RELATED"/>
    <property type="match status" value="1"/>
</dbReference>
<evidence type="ECO:0000313" key="9">
    <source>
        <dbReference type="EMBL" id="RKN82899.1"/>
    </source>
</evidence>
<dbReference type="GO" id="GO:0005886">
    <property type="term" value="C:plasma membrane"/>
    <property type="evidence" value="ECO:0007669"/>
    <property type="project" value="UniProtKB-SubCell"/>
</dbReference>
<protein>
    <submittedName>
        <fullName evidence="9">FtsX-like permease family protein</fullName>
    </submittedName>
</protein>
<dbReference type="EMBL" id="RBCJ01000001">
    <property type="protein sequence ID" value="RKN82899.1"/>
    <property type="molecule type" value="Genomic_DNA"/>
</dbReference>
<evidence type="ECO:0000256" key="5">
    <source>
        <dbReference type="ARBA" id="ARBA00023136"/>
    </source>
</evidence>
<comment type="subcellular location">
    <subcellularLocation>
        <location evidence="1">Cell membrane</location>
        <topology evidence="1">Multi-pass membrane protein</topology>
    </subcellularLocation>
</comment>
<dbReference type="RefSeq" id="WP_120710106.1">
    <property type="nucleotide sequence ID" value="NZ_RBCJ01000001.1"/>
</dbReference>
<sequence>MIKNYLKIAWRNLLKNKGFTFINIVGLSIGVAACILISIYILHEVSYDKQVPNSGNVYRMIGNYLIDGRVQKGIHFSANTAPTVLEDFAEVENSGRLMANGLFYGAGSNEIRIEGKSMQHHEEGFAYADQSILDIMGIPMVHGDASTALSEPKTIVISEAMAYKHFNTGNPVGKVIFLNGNNEDPFRINGVMKDFPSNSHLDYDFFITLEGVEFGEGEQTRWFQNNYFTYLVLRPDTDVAAFEEKMSNTLIHTYMKPAYLGAGFVQGETLEDQLSMSLQRLTDINLYSAQIDFESSYRNDIKIIWIFGIIALFILIIASINFVNLSTAKSVSRAKEVGVRKAVGSSRMYLVAQFLTESVLITVIAFIIGIVLSGLLMPLFREMSGKALTFPWDSPLFIPMVLAAALLVGSLAGLYPSFYLSRFNPAKVLKGMMGQSKKTSGLRSGLVVFQFTISIILIVGTLIVNQQMDFILNSKIGFEKDQVIQLYGTNILNDKVETFKDELENLNGVSSVSISDYLPIEGTKRNGNSFLNEGRENIDETVGGQAWVIDEDYLETLGMKLVEGRNFSEERSSDDEATIINQAMVEKLNLDNPIGKRISRYGTLYEVIGVVENFNFNTMKQEIQPLCFFRGISPSIVSVKADTGDMPSLLSSIEAKWQEFMPNMAFRYAFMNDSFAKMYNNVSRIRTIFLAFAILAIFVACLGLFALSAFMVEQRKKEISIRMVLGASFQNIYKLLSINYLKLVGISILVALPIGWYMMGRWLEDFTYKINMGWEVFLVATVIALIIAVVTISYQSVGAALAPPVKSLRNE</sequence>
<feature type="domain" description="ABC3 transporter permease C-terminal" evidence="7">
    <location>
        <begin position="691"/>
        <end position="794"/>
    </location>
</feature>
<dbReference type="OrthoDB" id="8740261at2"/>
<feature type="transmembrane region" description="Helical" evidence="6">
    <location>
        <begin position="688"/>
        <end position="712"/>
    </location>
</feature>
<evidence type="ECO:0000313" key="10">
    <source>
        <dbReference type="Proteomes" id="UP000276603"/>
    </source>
</evidence>
<dbReference type="Proteomes" id="UP000276603">
    <property type="component" value="Unassembled WGS sequence"/>
</dbReference>
<comment type="caution">
    <text evidence="9">The sequence shown here is derived from an EMBL/GenBank/DDBJ whole genome shotgun (WGS) entry which is preliminary data.</text>
</comment>
<evidence type="ECO:0000256" key="1">
    <source>
        <dbReference type="ARBA" id="ARBA00004651"/>
    </source>
</evidence>